<feature type="domain" description="Protein kinase" evidence="1">
    <location>
        <begin position="376"/>
        <end position="573"/>
    </location>
</feature>
<gene>
    <name evidence="2" type="ORF">PHYPSEUDO_003902</name>
</gene>
<reference evidence="2" key="1">
    <citation type="submission" date="2021-02" db="EMBL/GenBank/DDBJ databases">
        <authorList>
            <person name="Palmer J.M."/>
        </authorList>
    </citation>
    <scope>NUCLEOTIDE SEQUENCE</scope>
    <source>
        <strain evidence="2">SCRP734</strain>
    </source>
</reference>
<evidence type="ECO:0000313" key="2">
    <source>
        <dbReference type="EMBL" id="KAG7383222.1"/>
    </source>
</evidence>
<dbReference type="PANTHER" id="PTHR44329:SF214">
    <property type="entry name" value="PROTEIN KINASE DOMAIN-CONTAINING PROTEIN"/>
    <property type="match status" value="1"/>
</dbReference>
<evidence type="ECO:0000313" key="3">
    <source>
        <dbReference type="Proteomes" id="UP000694044"/>
    </source>
</evidence>
<dbReference type="InterPro" id="IPR000719">
    <property type="entry name" value="Prot_kinase_dom"/>
</dbReference>
<dbReference type="GO" id="GO:0005524">
    <property type="term" value="F:ATP binding"/>
    <property type="evidence" value="ECO:0007669"/>
    <property type="project" value="InterPro"/>
</dbReference>
<dbReference type="PROSITE" id="PS50011">
    <property type="entry name" value="PROTEIN_KINASE_DOM"/>
    <property type="match status" value="1"/>
</dbReference>
<keyword evidence="3" id="KW-1185">Reference proteome</keyword>
<name>A0A8T1VPF5_9STRA</name>
<accession>A0A8T1VPF5</accession>
<proteinExistence type="predicted"/>
<evidence type="ECO:0000259" key="1">
    <source>
        <dbReference type="PROSITE" id="PS50011"/>
    </source>
</evidence>
<protein>
    <recommendedName>
        <fullName evidence="1">Protein kinase domain-containing protein</fullName>
    </recommendedName>
</protein>
<dbReference type="EMBL" id="JAGDFM010000182">
    <property type="protein sequence ID" value="KAG7383222.1"/>
    <property type="molecule type" value="Genomic_DNA"/>
</dbReference>
<comment type="caution">
    <text evidence="2">The sequence shown here is derived from an EMBL/GenBank/DDBJ whole genome shotgun (WGS) entry which is preliminary data.</text>
</comment>
<dbReference type="AlphaFoldDB" id="A0A8T1VPF5"/>
<dbReference type="GO" id="GO:0004674">
    <property type="term" value="F:protein serine/threonine kinase activity"/>
    <property type="evidence" value="ECO:0007669"/>
    <property type="project" value="TreeGrafter"/>
</dbReference>
<dbReference type="Proteomes" id="UP000694044">
    <property type="component" value="Unassembled WGS sequence"/>
</dbReference>
<dbReference type="CDD" id="cd00180">
    <property type="entry name" value="PKc"/>
    <property type="match status" value="1"/>
</dbReference>
<sequence>MVSVNKQLQSEKALGILATFGDIMSTFLRFLEELTQLAQEVGQEPAQMEDIAMRRLSLAQDIAFLFEREVKAPGVASSLKTQVSASPAWFVSSDDVAFDASRPIDWGSSASVHHGTWGQDTTKVVIKRQLTDGDHAVEAFLHEVELWYKLRHPHVVTLLGACHCSNIVIGADDKAKICDFGFSYIRSQSVGLSAKAQTDTLRWKAPDCLMPMGDTERMRRTTCGSRPTCSRLACASSRSSQMNLLGLLHHEPLLLRLASSETLVTTIRDLQLNLSDVGQVLLLADKPEMTKWATQWEADRAEQCRKLNLLVTNTSERRLMNEFQDNKRLQEALMSIKSRMKWKGQSPETFTRVFSCLNLEGLRMFDWFIPIDDVEYEDEAIGDRGTFGGVRRGTWVHDGELMEVVVKRLFLNTSDDAFVLPLELWDHLPEDQHILKLYGGSHVSTPQFYVCENAIYGNLADVLEEEGHEGLFWRLFLQAAQGLKVLHDHKQIHGGLKCNNILVGANYTAKLADFGFSVISDDLSGNSDNANAKSVRWKPKEVLEGTATDTLHFESDIYVYDRSKNARSPVRNG</sequence>
<dbReference type="OrthoDB" id="4062651at2759"/>
<dbReference type="PANTHER" id="PTHR44329">
    <property type="entry name" value="SERINE/THREONINE-PROTEIN KINASE TNNI3K-RELATED"/>
    <property type="match status" value="1"/>
</dbReference>
<dbReference type="InterPro" id="IPR051681">
    <property type="entry name" value="Ser/Thr_Kinases-Pseudokinases"/>
</dbReference>
<dbReference type="InterPro" id="IPR001245">
    <property type="entry name" value="Ser-Thr/Tyr_kinase_cat_dom"/>
</dbReference>
<organism evidence="2 3">
    <name type="scientific">Phytophthora pseudosyringae</name>
    <dbReference type="NCBI Taxonomy" id="221518"/>
    <lineage>
        <taxon>Eukaryota</taxon>
        <taxon>Sar</taxon>
        <taxon>Stramenopiles</taxon>
        <taxon>Oomycota</taxon>
        <taxon>Peronosporomycetes</taxon>
        <taxon>Peronosporales</taxon>
        <taxon>Peronosporaceae</taxon>
        <taxon>Phytophthora</taxon>
    </lineage>
</organism>
<dbReference type="Pfam" id="PF07714">
    <property type="entry name" value="PK_Tyr_Ser-Thr"/>
    <property type="match status" value="2"/>
</dbReference>